<evidence type="ECO:0000256" key="1">
    <source>
        <dbReference type="SAM" id="Phobius"/>
    </source>
</evidence>
<keyword evidence="1" id="KW-0472">Membrane</keyword>
<feature type="transmembrane region" description="Helical" evidence="1">
    <location>
        <begin position="87"/>
        <end position="105"/>
    </location>
</feature>
<feature type="transmembrane region" description="Helical" evidence="1">
    <location>
        <begin position="209"/>
        <end position="229"/>
    </location>
</feature>
<proteinExistence type="predicted"/>
<evidence type="ECO:0000313" key="4">
    <source>
        <dbReference type="Proteomes" id="UP000629468"/>
    </source>
</evidence>
<dbReference type="InterPro" id="IPR045340">
    <property type="entry name" value="DUF6533"/>
</dbReference>
<feature type="transmembrane region" description="Helical" evidence="1">
    <location>
        <begin position="117"/>
        <end position="138"/>
    </location>
</feature>
<reference evidence="3 4" key="1">
    <citation type="journal article" name="Sci. Rep.">
        <title>Telomere-to-telomere assembled and centromere annotated genomes of the two main subspecies of the button mushroom Agaricus bisporus reveal especially polymorphic chromosome ends.</title>
        <authorList>
            <person name="Sonnenberg A.S.M."/>
            <person name="Sedaghat-Telgerd N."/>
            <person name="Lavrijssen B."/>
            <person name="Ohm R.A."/>
            <person name="Hendrickx P.M."/>
            <person name="Scholtmeijer K."/>
            <person name="Baars J.J.P."/>
            <person name="van Peer A."/>
        </authorList>
    </citation>
    <scope>NUCLEOTIDE SEQUENCE [LARGE SCALE GENOMIC DNA]</scope>
    <source>
        <strain evidence="3 4">H119_p4</strain>
    </source>
</reference>
<feature type="domain" description="DUF6533" evidence="2">
    <location>
        <begin position="17"/>
        <end position="60"/>
    </location>
</feature>
<dbReference type="Pfam" id="PF20151">
    <property type="entry name" value="DUF6533"/>
    <property type="match status" value="1"/>
</dbReference>
<evidence type="ECO:0000313" key="3">
    <source>
        <dbReference type="EMBL" id="KAF7770672.1"/>
    </source>
</evidence>
<protein>
    <recommendedName>
        <fullName evidence="2">DUF6533 domain-containing protein</fullName>
    </recommendedName>
</protein>
<keyword evidence="1" id="KW-0812">Transmembrane</keyword>
<feature type="transmembrane region" description="Helical" evidence="1">
    <location>
        <begin position="158"/>
        <end position="188"/>
    </location>
</feature>
<evidence type="ECO:0000259" key="2">
    <source>
        <dbReference type="Pfam" id="PF20151"/>
    </source>
</evidence>
<sequence length="302" mass="33541">MSEVMAVPEYQRFIPSTMVACATLLVYDHLCTFDQEVALVWSSNPLQRGSIFFIVNRYLPYVDTLMSLNLHVVSLYDPQSCLRQNIVLAWFIVSGIILSETILMLRTAALWGRRRIIVIILCCSSGLTFIPAIIITALELQSLEYIPSPHPQLPGCHLGHASPIIIISYILLALSETTVGILTAIQAYRSLRYSHYDSPWIKQMYKDGLLYYVLVLAVSIANVLVAALAPRPLANWLATPQRVIHSVLCNKVLLQILRQRTRASTVGTESSLTISAFGIAHSPSTTITQDQEASSGRTVVDQ</sequence>
<dbReference type="AlphaFoldDB" id="A0A8H7CDM4"/>
<organism evidence="3 4">
    <name type="scientific">Agaricus bisporus var. burnettii</name>
    <dbReference type="NCBI Taxonomy" id="192524"/>
    <lineage>
        <taxon>Eukaryota</taxon>
        <taxon>Fungi</taxon>
        <taxon>Dikarya</taxon>
        <taxon>Basidiomycota</taxon>
        <taxon>Agaricomycotina</taxon>
        <taxon>Agaricomycetes</taxon>
        <taxon>Agaricomycetidae</taxon>
        <taxon>Agaricales</taxon>
        <taxon>Agaricineae</taxon>
        <taxon>Agaricaceae</taxon>
        <taxon>Agaricus</taxon>
    </lineage>
</organism>
<dbReference type="EMBL" id="JABXXO010000009">
    <property type="protein sequence ID" value="KAF7770672.1"/>
    <property type="molecule type" value="Genomic_DNA"/>
</dbReference>
<gene>
    <name evidence="3" type="ORF">Agabi119p4_6646</name>
</gene>
<comment type="caution">
    <text evidence="3">The sequence shown here is derived from an EMBL/GenBank/DDBJ whole genome shotgun (WGS) entry which is preliminary data.</text>
</comment>
<name>A0A8H7CDM4_AGABI</name>
<accession>A0A8H7CDM4</accession>
<dbReference type="Proteomes" id="UP000629468">
    <property type="component" value="Unassembled WGS sequence"/>
</dbReference>
<keyword evidence="1" id="KW-1133">Transmembrane helix</keyword>